<evidence type="ECO:0000313" key="3">
    <source>
        <dbReference type="Proteomes" id="UP000256429"/>
    </source>
</evidence>
<name>A0A3D9RLK8_9FLAO</name>
<protein>
    <recommendedName>
        <fullName evidence="4">Calx-beta domain-containing protein</fullName>
    </recommendedName>
</protein>
<proteinExistence type="predicted"/>
<feature type="signal peptide" evidence="1">
    <location>
        <begin position="1"/>
        <end position="21"/>
    </location>
</feature>
<dbReference type="AlphaFoldDB" id="A0A3D9RLK8"/>
<keyword evidence="3" id="KW-1185">Reference proteome</keyword>
<feature type="chain" id="PRO_5017645718" description="Calx-beta domain-containing protein" evidence="1">
    <location>
        <begin position="22"/>
        <end position="244"/>
    </location>
</feature>
<evidence type="ECO:0008006" key="4">
    <source>
        <dbReference type="Google" id="ProtNLM"/>
    </source>
</evidence>
<dbReference type="RefSeq" id="WP_147296414.1">
    <property type="nucleotide sequence ID" value="NZ_QTTQ01000011.1"/>
</dbReference>
<evidence type="ECO:0000256" key="1">
    <source>
        <dbReference type="SAM" id="SignalP"/>
    </source>
</evidence>
<accession>A0A3D9RLK8</accession>
<dbReference type="Proteomes" id="UP000256429">
    <property type="component" value="Unassembled WGS sequence"/>
</dbReference>
<keyword evidence="1" id="KW-0732">Signal</keyword>
<reference evidence="2 3" key="1">
    <citation type="submission" date="2018-08" db="EMBL/GenBank/DDBJ databases">
        <title>Genomic Encyclopedia of Type Strains, Phase III (KMG-III): the genomes of soil and plant-associated and newly described type strains.</title>
        <authorList>
            <person name="Whitman W."/>
        </authorList>
    </citation>
    <scope>NUCLEOTIDE SEQUENCE [LARGE SCALE GENOMIC DNA]</scope>
    <source>
        <strain evidence="2 3">325-5</strain>
    </source>
</reference>
<dbReference type="Gene3D" id="2.60.120.380">
    <property type="match status" value="1"/>
</dbReference>
<dbReference type="EMBL" id="QTTQ01000011">
    <property type="protein sequence ID" value="REE80438.1"/>
    <property type="molecule type" value="Genomic_DNA"/>
</dbReference>
<gene>
    <name evidence="2" type="ORF">BX611_2080</name>
</gene>
<dbReference type="PROSITE" id="PS51257">
    <property type="entry name" value="PROKAR_LIPOPROTEIN"/>
    <property type="match status" value="1"/>
</dbReference>
<comment type="caution">
    <text evidence="2">The sequence shown here is derived from an EMBL/GenBank/DDBJ whole genome shotgun (WGS) entry which is preliminary data.</text>
</comment>
<sequence length="244" mass="25679">MKKYIYLFLASIAIISLSSCEEDSTKALDTSFASFVSNSMDIGVEAGSETSAEVKIYTTNITGSDRIIPVMVVAESTNAEAGAYTVPSTVTIPGGSNVGSLNIDIKDVGLSEDKVLVLRLQSTDDISTGEALTIGLSQLCPNNGIKLKISLSFDDWPEEAAWRILDSSGSTVLASADPFNYGGYAGASEPVSIKECLSSGTYTIEIYDQYGDGGTSYNITANGILVWSLEGDAYEGSTSGTFTI</sequence>
<organism evidence="2 3">
    <name type="scientific">Lutibacter oceani</name>
    <dbReference type="NCBI Taxonomy" id="1853311"/>
    <lineage>
        <taxon>Bacteria</taxon>
        <taxon>Pseudomonadati</taxon>
        <taxon>Bacteroidota</taxon>
        <taxon>Flavobacteriia</taxon>
        <taxon>Flavobacteriales</taxon>
        <taxon>Flavobacteriaceae</taxon>
        <taxon>Lutibacter</taxon>
    </lineage>
</organism>
<evidence type="ECO:0000313" key="2">
    <source>
        <dbReference type="EMBL" id="REE80438.1"/>
    </source>
</evidence>